<protein>
    <recommendedName>
        <fullName evidence="1">DUF397 domain-containing protein</fullName>
    </recommendedName>
</protein>
<dbReference type="Pfam" id="PF04149">
    <property type="entry name" value="DUF397"/>
    <property type="match status" value="1"/>
</dbReference>
<sequence length="70" mass="7738">MDQEERFRLVWRKSSYTHPDKANCVEIGFGGVSVVGVRDSKDTAGPALMFSPRKWSAFLTAGKAGAFDRT</sequence>
<dbReference type="AlphaFoldDB" id="A0AAE3GEE8"/>
<comment type="caution">
    <text evidence="2">The sequence shown here is derived from an EMBL/GenBank/DDBJ whole genome shotgun (WGS) entry which is preliminary data.</text>
</comment>
<gene>
    <name evidence="2" type="ORF">LX83_002635</name>
</gene>
<name>A0AAE3GEE8_9PSEU</name>
<proteinExistence type="predicted"/>
<organism evidence="2 3">
    <name type="scientific">Goodfellowiella coeruleoviolacea</name>
    <dbReference type="NCBI Taxonomy" id="334858"/>
    <lineage>
        <taxon>Bacteria</taxon>
        <taxon>Bacillati</taxon>
        <taxon>Actinomycetota</taxon>
        <taxon>Actinomycetes</taxon>
        <taxon>Pseudonocardiales</taxon>
        <taxon>Pseudonocardiaceae</taxon>
        <taxon>Goodfellowiella</taxon>
    </lineage>
</organism>
<evidence type="ECO:0000313" key="2">
    <source>
        <dbReference type="EMBL" id="MCP2165777.1"/>
    </source>
</evidence>
<reference evidence="2" key="1">
    <citation type="submission" date="2022-06" db="EMBL/GenBank/DDBJ databases">
        <title>Genomic Encyclopedia of Archaeal and Bacterial Type Strains, Phase II (KMG-II): from individual species to whole genera.</title>
        <authorList>
            <person name="Goeker M."/>
        </authorList>
    </citation>
    <scope>NUCLEOTIDE SEQUENCE</scope>
    <source>
        <strain evidence="2">DSM 43935</strain>
    </source>
</reference>
<feature type="domain" description="DUF397" evidence="1">
    <location>
        <begin position="9"/>
        <end position="61"/>
    </location>
</feature>
<evidence type="ECO:0000313" key="3">
    <source>
        <dbReference type="Proteomes" id="UP001206128"/>
    </source>
</evidence>
<dbReference type="InterPro" id="IPR007278">
    <property type="entry name" value="DUF397"/>
</dbReference>
<dbReference type="RefSeq" id="WP_253770909.1">
    <property type="nucleotide sequence ID" value="NZ_JAMTCK010000005.1"/>
</dbReference>
<accession>A0AAE3GEE8</accession>
<dbReference type="Proteomes" id="UP001206128">
    <property type="component" value="Unassembled WGS sequence"/>
</dbReference>
<evidence type="ECO:0000259" key="1">
    <source>
        <dbReference type="Pfam" id="PF04149"/>
    </source>
</evidence>
<dbReference type="EMBL" id="JAMTCK010000005">
    <property type="protein sequence ID" value="MCP2165777.1"/>
    <property type="molecule type" value="Genomic_DNA"/>
</dbReference>
<keyword evidence="3" id="KW-1185">Reference proteome</keyword>